<evidence type="ECO:0000256" key="7">
    <source>
        <dbReference type="ARBA" id="ARBA00023242"/>
    </source>
</evidence>
<feature type="domain" description="SET" evidence="9">
    <location>
        <begin position="219"/>
        <end position="362"/>
    </location>
</feature>
<dbReference type="Proteomes" id="UP000266841">
    <property type="component" value="Unassembled WGS sequence"/>
</dbReference>
<dbReference type="SUPFAM" id="SSF82199">
    <property type="entry name" value="SET domain"/>
    <property type="match status" value="1"/>
</dbReference>
<evidence type="ECO:0000256" key="3">
    <source>
        <dbReference type="ARBA" id="ARBA00022454"/>
    </source>
</evidence>
<dbReference type="eggNOG" id="ENOG502SZQP">
    <property type="taxonomic scope" value="Eukaryota"/>
</dbReference>
<proteinExistence type="predicted"/>
<dbReference type="Pfam" id="PF00856">
    <property type="entry name" value="SET"/>
    <property type="match status" value="1"/>
</dbReference>
<keyword evidence="4" id="KW-0489">Methyltransferase</keyword>
<evidence type="ECO:0000256" key="2">
    <source>
        <dbReference type="ARBA" id="ARBA00004286"/>
    </source>
</evidence>
<gene>
    <name evidence="10" type="ORF">THAOC_13219</name>
</gene>
<keyword evidence="5" id="KW-0808">Transferase</keyword>
<dbReference type="Gene3D" id="2.170.270.10">
    <property type="entry name" value="SET domain"/>
    <property type="match status" value="1"/>
</dbReference>
<name>K0SI57_THAOC</name>
<evidence type="ECO:0000256" key="1">
    <source>
        <dbReference type="ARBA" id="ARBA00004123"/>
    </source>
</evidence>
<feature type="region of interest" description="Disordered" evidence="8">
    <location>
        <begin position="400"/>
        <end position="437"/>
    </location>
</feature>
<dbReference type="GO" id="GO:0008168">
    <property type="term" value="F:methyltransferase activity"/>
    <property type="evidence" value="ECO:0007669"/>
    <property type="project" value="UniProtKB-KW"/>
</dbReference>
<comment type="caution">
    <text evidence="10">The sequence shown here is derived from an EMBL/GenBank/DDBJ whole genome shotgun (WGS) entry which is preliminary data.</text>
</comment>
<sequence length="455" mass="52048">MSAFELIRSIQKASDGRSLAGLLKHAQCDVCDCRAFTRSLALTLGHDVAGRFGRILFKSFACDTNVDIRAVVTAYRAVVLCPHAFHQPKQVLLSLLQDYTEDGETWRLNDVVKVVSVAATCEEETQVAKRLRKRILLLSPTSSNTITPNVLERALNEDPSILDGLRSQLISRLTDEERLQILADEESRALVAFVNQSDKVIDNKRRKVLRLRNFYRVFVAWRLELLLANHAKTAKTKEFISAWRLFVANRLKSQEYDSISHLKCARITKQRTYSKLRKNVMIMHKIKKVSPRYVIDATAFGNLSRFVNHSLSPNVEPRAFLVDGIYRLAVVAKRDIGKGTENCQLLNPSKLFYDYGPEFRNFPWYNTKESVGLDGSDASPRCDSYFREDHEIETDQLPIDTNHMSQQKRTLRARKKTDDQIEREKRNAAVDNLREEKDIAVEEAAEKKKAEETSS</sequence>
<dbReference type="PANTHER" id="PTHR22884">
    <property type="entry name" value="SET DOMAIN PROTEINS"/>
    <property type="match status" value="1"/>
</dbReference>
<evidence type="ECO:0000313" key="10">
    <source>
        <dbReference type="EMBL" id="EJK65883.1"/>
    </source>
</evidence>
<protein>
    <recommendedName>
        <fullName evidence="9">SET domain-containing protein</fullName>
    </recommendedName>
</protein>
<keyword evidence="6" id="KW-0949">S-adenosyl-L-methionine</keyword>
<dbReference type="EMBL" id="AGNL01015402">
    <property type="protein sequence ID" value="EJK65883.1"/>
    <property type="molecule type" value="Genomic_DNA"/>
</dbReference>
<evidence type="ECO:0000259" key="9">
    <source>
        <dbReference type="SMART" id="SM00317"/>
    </source>
</evidence>
<feature type="compositionally biased region" description="Basic and acidic residues" evidence="8">
    <location>
        <begin position="416"/>
        <end position="437"/>
    </location>
</feature>
<dbReference type="InterPro" id="IPR001214">
    <property type="entry name" value="SET_dom"/>
</dbReference>
<accession>K0SI57</accession>
<organism evidence="10 11">
    <name type="scientific">Thalassiosira oceanica</name>
    <name type="common">Marine diatom</name>
    <dbReference type="NCBI Taxonomy" id="159749"/>
    <lineage>
        <taxon>Eukaryota</taxon>
        <taxon>Sar</taxon>
        <taxon>Stramenopiles</taxon>
        <taxon>Ochrophyta</taxon>
        <taxon>Bacillariophyta</taxon>
        <taxon>Coscinodiscophyceae</taxon>
        <taxon>Thalassiosirophycidae</taxon>
        <taxon>Thalassiosirales</taxon>
        <taxon>Thalassiosiraceae</taxon>
        <taxon>Thalassiosira</taxon>
    </lineage>
</organism>
<dbReference type="GO" id="GO:0005694">
    <property type="term" value="C:chromosome"/>
    <property type="evidence" value="ECO:0007669"/>
    <property type="project" value="UniProtKB-SubCell"/>
</dbReference>
<keyword evidence="3" id="KW-0158">Chromosome</keyword>
<dbReference type="AlphaFoldDB" id="K0SI57"/>
<keyword evidence="7" id="KW-0539">Nucleus</keyword>
<evidence type="ECO:0000256" key="6">
    <source>
        <dbReference type="ARBA" id="ARBA00022691"/>
    </source>
</evidence>
<evidence type="ECO:0000313" key="11">
    <source>
        <dbReference type="Proteomes" id="UP000266841"/>
    </source>
</evidence>
<dbReference type="GO" id="GO:0032259">
    <property type="term" value="P:methylation"/>
    <property type="evidence" value="ECO:0007669"/>
    <property type="project" value="UniProtKB-KW"/>
</dbReference>
<evidence type="ECO:0000256" key="8">
    <source>
        <dbReference type="SAM" id="MobiDB-lite"/>
    </source>
</evidence>
<evidence type="ECO:0000256" key="4">
    <source>
        <dbReference type="ARBA" id="ARBA00022603"/>
    </source>
</evidence>
<reference evidence="10 11" key="1">
    <citation type="journal article" date="2012" name="Genome Biol.">
        <title>Genome and low-iron response of an oceanic diatom adapted to chronic iron limitation.</title>
        <authorList>
            <person name="Lommer M."/>
            <person name="Specht M."/>
            <person name="Roy A.S."/>
            <person name="Kraemer L."/>
            <person name="Andreson R."/>
            <person name="Gutowska M.A."/>
            <person name="Wolf J."/>
            <person name="Bergner S.V."/>
            <person name="Schilhabel M.B."/>
            <person name="Klostermeier U.C."/>
            <person name="Beiko R.G."/>
            <person name="Rosenstiel P."/>
            <person name="Hippler M."/>
            <person name="Laroche J."/>
        </authorList>
    </citation>
    <scope>NUCLEOTIDE SEQUENCE [LARGE SCALE GENOMIC DNA]</scope>
    <source>
        <strain evidence="10 11">CCMP1005</strain>
    </source>
</reference>
<evidence type="ECO:0000256" key="5">
    <source>
        <dbReference type="ARBA" id="ARBA00022679"/>
    </source>
</evidence>
<comment type="subcellular location">
    <subcellularLocation>
        <location evidence="2">Chromosome</location>
    </subcellularLocation>
    <subcellularLocation>
        <location evidence="1">Nucleus</location>
    </subcellularLocation>
</comment>
<feature type="non-terminal residue" evidence="10">
    <location>
        <position position="455"/>
    </location>
</feature>
<dbReference type="InterPro" id="IPR046341">
    <property type="entry name" value="SET_dom_sf"/>
</dbReference>
<dbReference type="InterPro" id="IPR050777">
    <property type="entry name" value="SET2_Histone-Lys_MeTrsfase"/>
</dbReference>
<keyword evidence="11" id="KW-1185">Reference proteome</keyword>
<dbReference type="GO" id="GO:0005634">
    <property type="term" value="C:nucleus"/>
    <property type="evidence" value="ECO:0007669"/>
    <property type="project" value="UniProtKB-SubCell"/>
</dbReference>
<dbReference type="SMART" id="SM00317">
    <property type="entry name" value="SET"/>
    <property type="match status" value="1"/>
</dbReference>